<name>A0A183DTZ4_9BILA</name>
<dbReference type="AlphaFoldDB" id="A0A183DTZ4"/>
<sequence length="72" mass="8195">MALWRQVTSADEEILLCTFDARAGLVGEESVREQDCGAEDDQVQCVESIECEISNEKKHAYIRCFFCCELDD</sequence>
<reference evidence="1 2" key="2">
    <citation type="submission" date="2018-11" db="EMBL/GenBank/DDBJ databases">
        <authorList>
            <consortium name="Pathogen Informatics"/>
        </authorList>
    </citation>
    <scope>NUCLEOTIDE SEQUENCE [LARGE SCALE GENOMIC DNA]</scope>
</reference>
<protein>
    <submittedName>
        <fullName evidence="1 3">Uncharacterized protein</fullName>
    </submittedName>
</protein>
<organism evidence="3">
    <name type="scientific">Gongylonema pulchrum</name>
    <dbReference type="NCBI Taxonomy" id="637853"/>
    <lineage>
        <taxon>Eukaryota</taxon>
        <taxon>Metazoa</taxon>
        <taxon>Ecdysozoa</taxon>
        <taxon>Nematoda</taxon>
        <taxon>Chromadorea</taxon>
        <taxon>Rhabditida</taxon>
        <taxon>Spirurina</taxon>
        <taxon>Spiruromorpha</taxon>
        <taxon>Spiruroidea</taxon>
        <taxon>Gongylonematidae</taxon>
        <taxon>Gongylonema</taxon>
    </lineage>
</organism>
<dbReference type="EMBL" id="UYRT01079111">
    <property type="protein sequence ID" value="VDN20016.1"/>
    <property type="molecule type" value="Genomic_DNA"/>
</dbReference>
<proteinExistence type="predicted"/>
<dbReference type="WBParaSite" id="GPUH_0001219901-mRNA-1">
    <property type="protein sequence ID" value="GPUH_0001219901-mRNA-1"/>
    <property type="gene ID" value="GPUH_0001219901"/>
</dbReference>
<evidence type="ECO:0000313" key="1">
    <source>
        <dbReference type="EMBL" id="VDN20016.1"/>
    </source>
</evidence>
<accession>A0A183DTZ4</accession>
<evidence type="ECO:0000313" key="2">
    <source>
        <dbReference type="Proteomes" id="UP000271098"/>
    </source>
</evidence>
<gene>
    <name evidence="1" type="ORF">GPUH_LOCUS12185</name>
</gene>
<evidence type="ECO:0000313" key="3">
    <source>
        <dbReference type="WBParaSite" id="GPUH_0001219901-mRNA-1"/>
    </source>
</evidence>
<dbReference type="Proteomes" id="UP000271098">
    <property type="component" value="Unassembled WGS sequence"/>
</dbReference>
<keyword evidence="2" id="KW-1185">Reference proteome</keyword>
<reference evidence="3" key="1">
    <citation type="submission" date="2016-06" db="UniProtKB">
        <authorList>
            <consortium name="WormBaseParasite"/>
        </authorList>
    </citation>
    <scope>IDENTIFICATION</scope>
</reference>